<protein>
    <submittedName>
        <fullName evidence="1">Uncharacterized protein</fullName>
    </submittedName>
</protein>
<accession>A0A1G9K1S4</accession>
<organism evidence="1 2">
    <name type="scientific">Paenibacillus jilunlii</name>
    <dbReference type="NCBI Taxonomy" id="682956"/>
    <lineage>
        <taxon>Bacteria</taxon>
        <taxon>Bacillati</taxon>
        <taxon>Bacillota</taxon>
        <taxon>Bacilli</taxon>
        <taxon>Bacillales</taxon>
        <taxon>Paenibacillaceae</taxon>
        <taxon>Paenibacillus</taxon>
    </lineage>
</organism>
<reference evidence="1 2" key="1">
    <citation type="submission" date="2016-10" db="EMBL/GenBank/DDBJ databases">
        <authorList>
            <person name="de Groot N.N."/>
        </authorList>
    </citation>
    <scope>NUCLEOTIDE SEQUENCE [LARGE SCALE GENOMIC DNA]</scope>
    <source>
        <strain evidence="1 2">CGMCC 1.10239</strain>
    </source>
</reference>
<sequence length="61" mass="7351">MRWQKAYWVNSDTSRRSNKAECLRDVILRAMMLFIRRHKPFIASICSDVHVQLYRKLKAVI</sequence>
<name>A0A1G9K1S4_9BACL</name>
<evidence type="ECO:0000313" key="1">
    <source>
        <dbReference type="EMBL" id="SDL43688.1"/>
    </source>
</evidence>
<proteinExistence type="predicted"/>
<gene>
    <name evidence="1" type="ORF">SAMN05216191_10378</name>
</gene>
<dbReference type="EMBL" id="FNGM01000003">
    <property type="protein sequence ID" value="SDL43688.1"/>
    <property type="molecule type" value="Genomic_DNA"/>
</dbReference>
<dbReference type="AlphaFoldDB" id="A0A1G9K1S4"/>
<dbReference type="Proteomes" id="UP000182783">
    <property type="component" value="Unassembled WGS sequence"/>
</dbReference>
<evidence type="ECO:0000313" key="2">
    <source>
        <dbReference type="Proteomes" id="UP000182783"/>
    </source>
</evidence>